<dbReference type="InterPro" id="IPR019276">
    <property type="entry name" value="DUF2303"/>
</dbReference>
<reference evidence="1" key="1">
    <citation type="submission" date="2020-04" db="EMBL/GenBank/DDBJ databases">
        <authorList>
            <person name="Chiriac C."/>
            <person name="Salcher M."/>
            <person name="Ghai R."/>
            <person name="Kavagutti S V."/>
        </authorList>
    </citation>
    <scope>NUCLEOTIDE SEQUENCE</scope>
</reference>
<accession>A0A6J5NM96</accession>
<proteinExistence type="predicted"/>
<gene>
    <name evidence="1" type="ORF">UFOVP703_15</name>
</gene>
<protein>
    <submittedName>
        <fullName evidence="1">COG5532 Uncharacterized conserved protein</fullName>
    </submittedName>
</protein>
<evidence type="ECO:0000313" key="1">
    <source>
        <dbReference type="EMBL" id="CAB4158511.1"/>
    </source>
</evidence>
<dbReference type="EMBL" id="LR796673">
    <property type="protein sequence ID" value="CAB4158511.1"/>
    <property type="molecule type" value="Genomic_DNA"/>
</dbReference>
<name>A0A6J5NM96_9CAUD</name>
<organism evidence="1">
    <name type="scientific">uncultured Caudovirales phage</name>
    <dbReference type="NCBI Taxonomy" id="2100421"/>
    <lineage>
        <taxon>Viruses</taxon>
        <taxon>Duplodnaviria</taxon>
        <taxon>Heunggongvirae</taxon>
        <taxon>Uroviricota</taxon>
        <taxon>Caudoviricetes</taxon>
        <taxon>Peduoviridae</taxon>
        <taxon>Maltschvirus</taxon>
        <taxon>Maltschvirus maltsch</taxon>
    </lineage>
</organism>
<sequence>MDDDEINSTRPNIAETLARVLPKTQLVQTMQPEDIPGLHIAHVALPPGTLLQEVKTDLEAMLPNPRKTKAVASFGDAASFLAYVQRHATNGTAAWCNFDPQTFKLDFSAVIDEHQKGIAGWRSHKAVFVPQLAVEWKAWKGKDRESFPQVAFAEWIQEHDDDIATANGLPTSLQMLEMATNFVMNEERSLKSAVKLQSGGVRLTYIADPDQGTTETMSMFDRFGLGIPVFHGGAHWSLSARLKYRNKGGSLSFSYELIRADRVHDGAAKELIQQIRDGLGGVPLFMGSCS</sequence>
<dbReference type="Pfam" id="PF10065">
    <property type="entry name" value="DUF2303"/>
    <property type="match status" value="1"/>
</dbReference>